<dbReference type="GO" id="GO:0015628">
    <property type="term" value="P:protein secretion by the type II secretion system"/>
    <property type="evidence" value="ECO:0007669"/>
    <property type="project" value="InterPro"/>
</dbReference>
<evidence type="ECO:0000256" key="5">
    <source>
        <dbReference type="ARBA" id="ARBA00022519"/>
    </source>
</evidence>
<keyword evidence="8 10" id="KW-1133">Transmembrane helix</keyword>
<feature type="transmembrane region" description="Helical" evidence="10">
    <location>
        <begin position="29"/>
        <end position="46"/>
    </location>
</feature>
<dbReference type="InterPro" id="IPR023229">
    <property type="entry name" value="T2SS_M_periplasmic_sf"/>
</dbReference>
<dbReference type="GO" id="GO:0005886">
    <property type="term" value="C:plasma membrane"/>
    <property type="evidence" value="ECO:0007669"/>
    <property type="project" value="UniProtKB-SubCell"/>
</dbReference>
<accession>A0A149VYZ8</accession>
<protein>
    <submittedName>
        <fullName evidence="11">General secretion pathway, M protein</fullName>
    </submittedName>
</protein>
<dbReference type="GO" id="GO:0015627">
    <property type="term" value="C:type II protein secretion system complex"/>
    <property type="evidence" value="ECO:0007669"/>
    <property type="project" value="InterPro"/>
</dbReference>
<keyword evidence="9 10" id="KW-0472">Membrane</keyword>
<evidence type="ECO:0000256" key="6">
    <source>
        <dbReference type="ARBA" id="ARBA00022692"/>
    </source>
</evidence>
<keyword evidence="4" id="KW-1003">Cell membrane</keyword>
<evidence type="ECO:0000313" key="12">
    <source>
        <dbReference type="Proteomes" id="UP000075653"/>
    </source>
</evidence>
<comment type="similarity">
    <text evidence="2">Belongs to the GSP M family.</text>
</comment>
<evidence type="ECO:0000313" key="11">
    <source>
        <dbReference type="EMBL" id="KXW58441.1"/>
    </source>
</evidence>
<keyword evidence="5" id="KW-0997">Cell inner membrane</keyword>
<evidence type="ECO:0000256" key="10">
    <source>
        <dbReference type="SAM" id="Phobius"/>
    </source>
</evidence>
<keyword evidence="12" id="KW-1185">Reference proteome</keyword>
<name>A0A149VYZ8_9PROT</name>
<sequence length="163" mass="18260">MIALREYLDTLRVRLEQGWGARQPRERQLLGGLAGLLLLALLQFLWTRGWEGVARLEQELPGMRHDLERLQGLSAPVQPPQVLHPQALLDVLQRQGQLLNAGLVQFTARDKGVEMIWAGADFSVLAHWLDRVASTVRVRVVEADVQRVPGQGLTVHLILESGE</sequence>
<evidence type="ECO:0000256" key="3">
    <source>
        <dbReference type="ARBA" id="ARBA00022448"/>
    </source>
</evidence>
<evidence type="ECO:0000256" key="8">
    <source>
        <dbReference type="ARBA" id="ARBA00022989"/>
    </source>
</evidence>
<dbReference type="PATRIC" id="fig|1789004.3.peg.1065"/>
<dbReference type="EMBL" id="LRRD01000014">
    <property type="protein sequence ID" value="KXW58441.1"/>
    <property type="molecule type" value="Genomic_DNA"/>
</dbReference>
<dbReference type="SUPFAM" id="SSF103054">
    <property type="entry name" value="General secretion pathway protein M, EpsM"/>
    <property type="match status" value="1"/>
</dbReference>
<evidence type="ECO:0000256" key="4">
    <source>
        <dbReference type="ARBA" id="ARBA00022475"/>
    </source>
</evidence>
<evidence type="ECO:0000256" key="7">
    <source>
        <dbReference type="ARBA" id="ARBA00022927"/>
    </source>
</evidence>
<keyword evidence="7" id="KW-0653">Protein transport</keyword>
<comment type="subcellular location">
    <subcellularLocation>
        <location evidence="1">Cell inner membrane</location>
        <topology evidence="1">Single-pass membrane protein</topology>
    </subcellularLocation>
</comment>
<dbReference type="InterPro" id="IPR007690">
    <property type="entry name" value="T2SS_GspM"/>
</dbReference>
<evidence type="ECO:0000256" key="2">
    <source>
        <dbReference type="ARBA" id="ARBA00010637"/>
    </source>
</evidence>
<organism evidence="11 12">
    <name type="scientific">Ferrovum myxofaciens</name>
    <dbReference type="NCBI Taxonomy" id="416213"/>
    <lineage>
        <taxon>Bacteria</taxon>
        <taxon>Pseudomonadati</taxon>
        <taxon>Pseudomonadota</taxon>
        <taxon>Betaproteobacteria</taxon>
        <taxon>Ferrovales</taxon>
        <taxon>Ferrovaceae</taxon>
        <taxon>Ferrovum</taxon>
    </lineage>
</organism>
<keyword evidence="3" id="KW-0813">Transport</keyword>
<evidence type="ECO:0000256" key="9">
    <source>
        <dbReference type="ARBA" id="ARBA00023136"/>
    </source>
</evidence>
<dbReference type="STRING" id="1789004.FEMY_10510"/>
<keyword evidence="6 10" id="KW-0812">Transmembrane</keyword>
<reference evidence="11 12" key="1">
    <citation type="submission" date="2016-01" db="EMBL/GenBank/DDBJ databases">
        <title>Genome sequence of the acidophilic iron oxidising Ferrovum strain Z-31.</title>
        <authorList>
            <person name="Poehlein A."/>
            <person name="Ullrich S.R."/>
            <person name="Schloemann M."/>
            <person name="Muehling M."/>
            <person name="Daniel R."/>
        </authorList>
    </citation>
    <scope>NUCLEOTIDE SEQUENCE [LARGE SCALE GENOMIC DNA]</scope>
    <source>
        <strain evidence="11 12">Z-31</strain>
    </source>
</reference>
<gene>
    <name evidence="11" type="ORF">FEMY_10510</name>
</gene>
<dbReference type="AlphaFoldDB" id="A0A149VYZ8"/>
<dbReference type="Pfam" id="PF04612">
    <property type="entry name" value="T2SSM"/>
    <property type="match status" value="1"/>
</dbReference>
<proteinExistence type="inferred from homology"/>
<evidence type="ECO:0000256" key="1">
    <source>
        <dbReference type="ARBA" id="ARBA00004377"/>
    </source>
</evidence>
<dbReference type="Proteomes" id="UP000075653">
    <property type="component" value="Unassembled WGS sequence"/>
</dbReference>
<dbReference type="RefSeq" id="WP_062187887.1">
    <property type="nucleotide sequence ID" value="NZ_LRRD01000014.1"/>
</dbReference>
<comment type="caution">
    <text evidence="11">The sequence shown here is derived from an EMBL/GenBank/DDBJ whole genome shotgun (WGS) entry which is preliminary data.</text>
</comment>